<evidence type="ECO:0000256" key="5">
    <source>
        <dbReference type="SAM" id="Phobius"/>
    </source>
</evidence>
<dbReference type="InterPro" id="IPR036259">
    <property type="entry name" value="MFS_trans_sf"/>
</dbReference>
<name>A0A5J6V3H6_9MICO</name>
<feature type="transmembrane region" description="Helical" evidence="5">
    <location>
        <begin position="370"/>
        <end position="390"/>
    </location>
</feature>
<dbReference type="GO" id="GO:0022857">
    <property type="term" value="F:transmembrane transporter activity"/>
    <property type="evidence" value="ECO:0007669"/>
    <property type="project" value="InterPro"/>
</dbReference>
<evidence type="ECO:0000256" key="1">
    <source>
        <dbReference type="ARBA" id="ARBA00004651"/>
    </source>
</evidence>
<feature type="transmembrane region" description="Helical" evidence="5">
    <location>
        <begin position="282"/>
        <end position="301"/>
    </location>
</feature>
<evidence type="ECO:0000256" key="4">
    <source>
        <dbReference type="ARBA" id="ARBA00023136"/>
    </source>
</evidence>
<evidence type="ECO:0000259" key="6">
    <source>
        <dbReference type="PROSITE" id="PS50850"/>
    </source>
</evidence>
<sequence>MVAEGDEAGLLSRRQSLWLTGAGLSLIAVCYGLARFAYGLFVPVFRAEFALDAGTAGAIASGSYVSYCLAIIASTILTPRFGGRAVAVAAGMTATAGVLIVAAAPTAGVLAVGVLIAGSSTGVASPPLAHAVAHTVPAPMRNRTQTVINAGTGIGVAVAGPIALLTHEHWRVAWVLFAIICALATLWAAFVVPSGPVNRSGATTADALIPRPLLPTGSGRLLTAAALMGAASSAMWTFGRDLLVSTGGMSESASSIAWVFLGAFGVLGAAAGDLSRCFGIRASWVTTMLVMGLATGLLAAYPGIVAVAWLASAAFGAAYIALTGLLLIGGTEVYTQAPAAGVGLAFLVIALGQAAGAPVMGALSASAGPFIAFIAAAAVAAIGAFIRPVVRRP</sequence>
<dbReference type="InterPro" id="IPR011701">
    <property type="entry name" value="MFS"/>
</dbReference>
<dbReference type="Gene3D" id="1.20.1250.20">
    <property type="entry name" value="MFS general substrate transporter like domains"/>
    <property type="match status" value="1"/>
</dbReference>
<gene>
    <name evidence="7" type="ORF">FY030_05295</name>
</gene>
<dbReference type="OrthoDB" id="2957247at2"/>
<dbReference type="GO" id="GO:0005886">
    <property type="term" value="C:plasma membrane"/>
    <property type="evidence" value="ECO:0007669"/>
    <property type="project" value="UniProtKB-SubCell"/>
</dbReference>
<keyword evidence="3 5" id="KW-1133">Transmembrane helix</keyword>
<feature type="transmembrane region" description="Helical" evidence="5">
    <location>
        <begin position="146"/>
        <end position="166"/>
    </location>
</feature>
<dbReference type="SUPFAM" id="SSF103473">
    <property type="entry name" value="MFS general substrate transporter"/>
    <property type="match status" value="1"/>
</dbReference>
<organism evidence="7 8">
    <name type="scientific">Ornithinimicrobium pratense</name>
    <dbReference type="NCBI Taxonomy" id="2593973"/>
    <lineage>
        <taxon>Bacteria</taxon>
        <taxon>Bacillati</taxon>
        <taxon>Actinomycetota</taxon>
        <taxon>Actinomycetes</taxon>
        <taxon>Micrococcales</taxon>
        <taxon>Ornithinimicrobiaceae</taxon>
        <taxon>Ornithinimicrobium</taxon>
    </lineage>
</organism>
<feature type="transmembrane region" description="Helical" evidence="5">
    <location>
        <begin position="85"/>
        <end position="104"/>
    </location>
</feature>
<feature type="domain" description="Major facilitator superfamily (MFS) profile" evidence="6">
    <location>
        <begin position="16"/>
        <end position="393"/>
    </location>
</feature>
<feature type="transmembrane region" description="Helical" evidence="5">
    <location>
        <begin position="58"/>
        <end position="78"/>
    </location>
</feature>
<dbReference type="PROSITE" id="PS50850">
    <property type="entry name" value="MFS"/>
    <property type="match status" value="1"/>
</dbReference>
<proteinExistence type="predicted"/>
<dbReference type="RefSeq" id="WP_158060595.1">
    <property type="nucleotide sequence ID" value="NZ_CP044427.1"/>
</dbReference>
<comment type="subcellular location">
    <subcellularLocation>
        <location evidence="1">Cell membrane</location>
        <topology evidence="1">Multi-pass membrane protein</topology>
    </subcellularLocation>
</comment>
<evidence type="ECO:0000313" key="7">
    <source>
        <dbReference type="EMBL" id="QFG68207.1"/>
    </source>
</evidence>
<dbReference type="EMBL" id="CP044427">
    <property type="protein sequence ID" value="QFG68207.1"/>
    <property type="molecule type" value="Genomic_DNA"/>
</dbReference>
<feature type="transmembrane region" description="Helical" evidence="5">
    <location>
        <begin position="307"/>
        <end position="328"/>
    </location>
</feature>
<dbReference type="PANTHER" id="PTHR23537">
    <property type="match status" value="1"/>
</dbReference>
<dbReference type="InterPro" id="IPR020846">
    <property type="entry name" value="MFS_dom"/>
</dbReference>
<feature type="transmembrane region" description="Helical" evidence="5">
    <location>
        <begin position="110"/>
        <end position="134"/>
    </location>
</feature>
<dbReference type="KEGG" id="serw:FY030_05295"/>
<evidence type="ECO:0000256" key="2">
    <source>
        <dbReference type="ARBA" id="ARBA00022692"/>
    </source>
</evidence>
<keyword evidence="8" id="KW-1185">Reference proteome</keyword>
<keyword evidence="2 5" id="KW-0812">Transmembrane</keyword>
<protein>
    <submittedName>
        <fullName evidence="7">YbfB/YjiJ family MFS transporter</fullName>
    </submittedName>
</protein>
<feature type="transmembrane region" description="Helical" evidence="5">
    <location>
        <begin position="213"/>
        <end position="236"/>
    </location>
</feature>
<dbReference type="Proteomes" id="UP000326546">
    <property type="component" value="Chromosome"/>
</dbReference>
<accession>A0A5J6V3H6</accession>
<feature type="transmembrane region" description="Helical" evidence="5">
    <location>
        <begin position="17"/>
        <end position="38"/>
    </location>
</feature>
<keyword evidence="4 5" id="KW-0472">Membrane</keyword>
<reference evidence="7 8" key="1">
    <citation type="submission" date="2019-09" db="EMBL/GenBank/DDBJ databases">
        <title>Serinicoccus pratensis sp. nov., isolated from meadow soil.</title>
        <authorList>
            <person name="Zhang W."/>
        </authorList>
    </citation>
    <scope>NUCLEOTIDE SEQUENCE [LARGE SCALE GENOMIC DNA]</scope>
    <source>
        <strain evidence="7 8">W204</strain>
    </source>
</reference>
<dbReference type="PANTHER" id="PTHR23537:SF1">
    <property type="entry name" value="SUGAR TRANSPORTER"/>
    <property type="match status" value="1"/>
</dbReference>
<feature type="transmembrane region" description="Helical" evidence="5">
    <location>
        <begin position="256"/>
        <end position="275"/>
    </location>
</feature>
<dbReference type="Pfam" id="PF07690">
    <property type="entry name" value="MFS_1"/>
    <property type="match status" value="1"/>
</dbReference>
<evidence type="ECO:0000256" key="3">
    <source>
        <dbReference type="ARBA" id="ARBA00022989"/>
    </source>
</evidence>
<feature type="transmembrane region" description="Helical" evidence="5">
    <location>
        <begin position="340"/>
        <end position="364"/>
    </location>
</feature>
<evidence type="ECO:0000313" key="8">
    <source>
        <dbReference type="Proteomes" id="UP000326546"/>
    </source>
</evidence>
<feature type="transmembrane region" description="Helical" evidence="5">
    <location>
        <begin position="172"/>
        <end position="192"/>
    </location>
</feature>
<dbReference type="InterPro" id="IPR010645">
    <property type="entry name" value="MFS_4"/>
</dbReference>
<dbReference type="AlphaFoldDB" id="A0A5J6V3H6"/>